<reference evidence="1 2" key="1">
    <citation type="submission" date="2017-11" db="EMBL/GenBank/DDBJ databases">
        <title>Draft genome sequence of Bacillus pumilus 51_5il from lake Gorkoye (Russia: Novosibirsk region).</title>
        <authorList>
            <person name="Shipova A.A."/>
            <person name="Rozanov A.S."/>
            <person name="Bryanskaya A.V."/>
            <person name="Peltek S.E."/>
        </authorList>
    </citation>
    <scope>NUCLEOTIDE SEQUENCE [LARGE SCALE GENOMIC DNA]</scope>
    <source>
        <strain evidence="1 2">51_5il</strain>
    </source>
</reference>
<accession>A0A2G8IY13</accession>
<comment type="caution">
    <text evidence="1">The sequence shown here is derived from an EMBL/GenBank/DDBJ whole genome shotgun (WGS) entry which is preliminary data.</text>
</comment>
<dbReference type="AlphaFoldDB" id="A0A2G8IY13"/>
<dbReference type="RefSeq" id="WP_099726279.1">
    <property type="nucleotide sequence ID" value="NZ_PEKP01000004.1"/>
</dbReference>
<evidence type="ECO:0000313" key="2">
    <source>
        <dbReference type="Proteomes" id="UP000230768"/>
    </source>
</evidence>
<proteinExistence type="predicted"/>
<name>A0A2G8IY13_BACPU</name>
<protein>
    <submittedName>
        <fullName evidence="1">Uncharacterized protein</fullName>
    </submittedName>
</protein>
<dbReference type="Proteomes" id="UP000230768">
    <property type="component" value="Unassembled WGS sequence"/>
</dbReference>
<sequence>MTIKLSNLSDETKLINESGFLLQTVAETKEDILERGEHHHEDTWFLFLHEDIFGDEVEIDIFPACFKGFFKFDRSELVAIKDNILHTKMYGHKLTEIEKGILEKIELAFQQIEE</sequence>
<organism evidence="1 2">
    <name type="scientific">Bacillus pumilus</name>
    <name type="common">Bacillus mesentericus</name>
    <dbReference type="NCBI Taxonomy" id="1408"/>
    <lineage>
        <taxon>Bacteria</taxon>
        <taxon>Bacillati</taxon>
        <taxon>Bacillota</taxon>
        <taxon>Bacilli</taxon>
        <taxon>Bacillales</taxon>
        <taxon>Bacillaceae</taxon>
        <taxon>Bacillus</taxon>
    </lineage>
</organism>
<dbReference type="EMBL" id="PEKP01000004">
    <property type="protein sequence ID" value="PIK28374.1"/>
    <property type="molecule type" value="Genomic_DNA"/>
</dbReference>
<evidence type="ECO:0000313" key="1">
    <source>
        <dbReference type="EMBL" id="PIK28374.1"/>
    </source>
</evidence>
<gene>
    <name evidence="1" type="ORF">CTV99_03400</name>
</gene>